<protein>
    <recommendedName>
        <fullName evidence="4">DUF945 domain-containing protein</fullName>
    </recommendedName>
</protein>
<evidence type="ECO:0000313" key="2">
    <source>
        <dbReference type="EMBL" id="RDJ21520.1"/>
    </source>
</evidence>
<gene>
    <name evidence="2" type="ORF">DWE98_21065</name>
</gene>
<sequence length="618" mass="65411">MEMMMLASTFRSLSRLGPLTGAAAFALFVQPVAAADFQIDNFKLDLGGFVITAPKIDVKGSPLEREAFVSLFNGSTGESGVARMSRFNAAQISAAEVTMEQTIGSQKQVTVYRDISLSDIREGRIGRGQSSGATIKASGGPAGAMDGVAKRMSYEMVDLRQIARVLGERATPGKDEPMVTVFGRFEQEGYAFDMGAVGKITLGRMSGRDVKARVGSAPLMELFGPILAQAEADQKALKDPSLKRDRDPEADKRTALSMFSLFDMFEYGSGEARDMAMAMTVPAPKPGDNPVSVDFKIGRIAYGEDTPAKSGLVIEGLEFNSNGVKGRTDSASYSGFSFGPALQALKELLAKPESEINPNTLDYRKFIPQLGTIRIAGQSVEVPQPIKPGQPVQPPLRVGLGTFEIKAADQFNGIPTNLALTIDKLTVPVVEGTGNPAARDLLAMGYRNLDLSARIDLGWNATSNELAIRTLSLGGAGMGQFEASGTIGNVTKDLFASDLALAQIAALGATARSVQAKLQNTGLFEKLVENEARKANRKPDEVKRQYAMMASLGLAAILGPSDGAKTLAAAVSRFVAQPGTLNVEARAKSAGGLGLADVIAIGDPTEIFDKIDLKATAQ</sequence>
<dbReference type="AlphaFoldDB" id="A0A370L1S9"/>
<accession>A0A370L1S9</accession>
<proteinExistence type="predicted"/>
<organism evidence="2 3">
    <name type="scientific">Bosea caraganae</name>
    <dbReference type="NCBI Taxonomy" id="2763117"/>
    <lineage>
        <taxon>Bacteria</taxon>
        <taxon>Pseudomonadati</taxon>
        <taxon>Pseudomonadota</taxon>
        <taxon>Alphaproteobacteria</taxon>
        <taxon>Hyphomicrobiales</taxon>
        <taxon>Boseaceae</taxon>
        <taxon>Bosea</taxon>
    </lineage>
</organism>
<comment type="caution">
    <text evidence="2">The sequence shown here is derived from an EMBL/GenBank/DDBJ whole genome shotgun (WGS) entry which is preliminary data.</text>
</comment>
<evidence type="ECO:0000313" key="3">
    <source>
        <dbReference type="Proteomes" id="UP000255207"/>
    </source>
</evidence>
<feature type="signal peptide" evidence="1">
    <location>
        <begin position="1"/>
        <end position="34"/>
    </location>
</feature>
<feature type="chain" id="PRO_5030068263" description="DUF945 domain-containing protein" evidence="1">
    <location>
        <begin position="35"/>
        <end position="618"/>
    </location>
</feature>
<keyword evidence="3" id="KW-1185">Reference proteome</keyword>
<name>A0A370L1S9_9HYPH</name>
<evidence type="ECO:0000256" key="1">
    <source>
        <dbReference type="SAM" id="SignalP"/>
    </source>
</evidence>
<keyword evidence="1" id="KW-0732">Signal</keyword>
<dbReference type="EMBL" id="QQTP01000012">
    <property type="protein sequence ID" value="RDJ21520.1"/>
    <property type="molecule type" value="Genomic_DNA"/>
</dbReference>
<dbReference type="Proteomes" id="UP000255207">
    <property type="component" value="Unassembled WGS sequence"/>
</dbReference>
<evidence type="ECO:0008006" key="4">
    <source>
        <dbReference type="Google" id="ProtNLM"/>
    </source>
</evidence>
<reference evidence="3" key="1">
    <citation type="submission" date="2018-07" db="EMBL/GenBank/DDBJ databases">
        <authorList>
            <person name="Safronova V.I."/>
            <person name="Chirak E.R."/>
            <person name="Sazanova A.L."/>
        </authorList>
    </citation>
    <scope>NUCLEOTIDE SEQUENCE [LARGE SCALE GENOMIC DNA]</scope>
    <source>
        <strain evidence="3">RCAM04685</strain>
    </source>
</reference>